<evidence type="ECO:0000313" key="1">
    <source>
        <dbReference type="EMBL" id="GJT10065.1"/>
    </source>
</evidence>
<gene>
    <name evidence="1" type="ORF">Tco_0857107</name>
</gene>
<keyword evidence="2" id="KW-1185">Reference proteome</keyword>
<organism evidence="1 2">
    <name type="scientific">Tanacetum coccineum</name>
    <dbReference type="NCBI Taxonomy" id="301880"/>
    <lineage>
        <taxon>Eukaryota</taxon>
        <taxon>Viridiplantae</taxon>
        <taxon>Streptophyta</taxon>
        <taxon>Embryophyta</taxon>
        <taxon>Tracheophyta</taxon>
        <taxon>Spermatophyta</taxon>
        <taxon>Magnoliopsida</taxon>
        <taxon>eudicotyledons</taxon>
        <taxon>Gunneridae</taxon>
        <taxon>Pentapetalae</taxon>
        <taxon>asterids</taxon>
        <taxon>campanulids</taxon>
        <taxon>Asterales</taxon>
        <taxon>Asteraceae</taxon>
        <taxon>Asteroideae</taxon>
        <taxon>Anthemideae</taxon>
        <taxon>Anthemidinae</taxon>
        <taxon>Tanacetum</taxon>
    </lineage>
</organism>
<dbReference type="EMBL" id="BQNB010012959">
    <property type="protein sequence ID" value="GJT10065.1"/>
    <property type="molecule type" value="Genomic_DNA"/>
</dbReference>
<sequence>MLIIILEKIVQQGTVNEVGEEICDRKYTLFIPPFSSLMSLLLYKGRIRVKIAAAAPTHSAFIGAASSGSKLTYSDQQSFVPSVDQLEMEELDLKWQMAMLSLRINIFEKKVGRMMIYNNSNPCKDLKKEGWYSAFKVTEVKNSETKSFGSLLIPMLKFALMRISISWEMHAVPPPSMELIMPTPYKSDLGGNTMTSLQTQETFASCDSKSQDQDHMTSHLCCYQDLPRVSRVYSSIVNLKQSLFLACSGYFISIVMLGGFDPVLVETDHTSTCLVDRQLSAVGLLILDARPYFRPSSVYFHNMNWPDLSDPMYMNEGRRGTAGDHSTDNDIGIVDSGCSRSMTGNKEKLDDFVQVKGGIVKFGGGDEEFQLPDESQVVLKIPRERDLYTFSISELQPEQNVTCLVAKASLE</sequence>
<accession>A0ABQ5B595</accession>
<comment type="caution">
    <text evidence="1">The sequence shown here is derived from an EMBL/GenBank/DDBJ whole genome shotgun (WGS) entry which is preliminary data.</text>
</comment>
<reference evidence="1" key="2">
    <citation type="submission" date="2022-01" db="EMBL/GenBank/DDBJ databases">
        <authorList>
            <person name="Yamashiro T."/>
            <person name="Shiraishi A."/>
            <person name="Satake H."/>
            <person name="Nakayama K."/>
        </authorList>
    </citation>
    <scope>NUCLEOTIDE SEQUENCE</scope>
</reference>
<evidence type="ECO:0000313" key="2">
    <source>
        <dbReference type="Proteomes" id="UP001151760"/>
    </source>
</evidence>
<proteinExistence type="predicted"/>
<reference evidence="1" key="1">
    <citation type="journal article" date="2022" name="Int. J. Mol. Sci.">
        <title>Draft Genome of Tanacetum Coccineum: Genomic Comparison of Closely Related Tanacetum-Family Plants.</title>
        <authorList>
            <person name="Yamashiro T."/>
            <person name="Shiraishi A."/>
            <person name="Nakayama K."/>
            <person name="Satake H."/>
        </authorList>
    </citation>
    <scope>NUCLEOTIDE SEQUENCE</scope>
</reference>
<protein>
    <submittedName>
        <fullName evidence="1">Uncharacterized protein</fullName>
    </submittedName>
</protein>
<name>A0ABQ5B595_9ASTR</name>
<dbReference type="Proteomes" id="UP001151760">
    <property type="component" value="Unassembled WGS sequence"/>
</dbReference>